<feature type="transmembrane region" description="Helical" evidence="10">
    <location>
        <begin position="244"/>
        <end position="266"/>
    </location>
</feature>
<dbReference type="HOGENOM" id="CLU_040334_1_2_5"/>
<dbReference type="InterPro" id="IPR009056">
    <property type="entry name" value="Cyt_c-like_dom"/>
</dbReference>
<dbReference type="PRINTS" id="PR00603">
    <property type="entry name" value="CYTOCHROMEC1"/>
</dbReference>
<keyword evidence="4 10" id="KW-0812">Transmembrane</keyword>
<evidence type="ECO:0000256" key="3">
    <source>
        <dbReference type="ARBA" id="ARBA00022617"/>
    </source>
</evidence>
<dbReference type="Gene3D" id="1.10.760.10">
    <property type="entry name" value="Cytochrome c-like domain"/>
    <property type="match status" value="1"/>
</dbReference>
<evidence type="ECO:0000256" key="11">
    <source>
        <dbReference type="SAM" id="SignalP"/>
    </source>
</evidence>
<dbReference type="AlphaFoldDB" id="Q2RXH8"/>
<sequence>MTTIVKRALVAAGMVLAIGGAAQANEGGVSLHKQDWSWKGIFGRYDQPQLQRGFQVFHEVCSTCHGMKRVAYRNLSALGFSEDRIKELAAEKEFPAGPDDNGDMFTRPGTPADHIPSPFANDKAAAAANGGAAPPDLSLLAKARPGGPNYIYSLLEGYASDSPGEPAEWWVKQQQEKGLEVAFNEAKYFNDYFPGHAISMPPPLMDDLITYEDGTAATKDQMAQDVVAYLNWAAEPELDARKSLGLKVLLFLGVLTAMLLALKLAIWRDVKH</sequence>
<dbReference type="PATRIC" id="fig|269796.9.peg.418"/>
<gene>
    <name evidence="13" type="ordered locus">Rru_A0362</name>
</gene>
<dbReference type="PROSITE" id="PS51007">
    <property type="entry name" value="CYTC"/>
    <property type="match status" value="1"/>
</dbReference>
<feature type="binding site" description="covalent" evidence="9">
    <location>
        <position position="200"/>
    </location>
    <ligand>
        <name>heme c</name>
        <dbReference type="ChEBI" id="CHEBI:61717"/>
    </ligand>
</feature>
<feature type="binding site" description="covalent" evidence="9">
    <location>
        <position position="65"/>
    </location>
    <ligand>
        <name>heme c</name>
        <dbReference type="ChEBI" id="CHEBI:61717"/>
    </ligand>
</feature>
<keyword evidence="5 9" id="KW-0479">Metal-binding</keyword>
<evidence type="ECO:0000256" key="2">
    <source>
        <dbReference type="ARBA" id="ARBA00016165"/>
    </source>
</evidence>
<evidence type="ECO:0000313" key="13">
    <source>
        <dbReference type="EMBL" id="ABC21167.1"/>
    </source>
</evidence>
<keyword evidence="3 9" id="KW-0349">Heme</keyword>
<dbReference type="PANTHER" id="PTHR10266:SF3">
    <property type="entry name" value="CYTOCHROME C1, HEME PROTEIN, MITOCHONDRIAL"/>
    <property type="match status" value="1"/>
</dbReference>
<dbReference type="STRING" id="269796.Rru_A0362"/>
<evidence type="ECO:0000256" key="7">
    <source>
        <dbReference type="ARBA" id="ARBA00023004"/>
    </source>
</evidence>
<name>Q2RXH8_RHORT</name>
<dbReference type="EMBL" id="CP000230">
    <property type="protein sequence ID" value="ABC21167.1"/>
    <property type="molecule type" value="Genomic_DNA"/>
</dbReference>
<comment type="cofactor">
    <cofactor evidence="9">
        <name>heme c</name>
        <dbReference type="ChEBI" id="CHEBI:61717"/>
    </cofactor>
    <text evidence="9">Binds 1 heme c group covalently per subunit.</text>
</comment>
<evidence type="ECO:0000256" key="4">
    <source>
        <dbReference type="ARBA" id="ARBA00022692"/>
    </source>
</evidence>
<dbReference type="PANTHER" id="PTHR10266">
    <property type="entry name" value="CYTOCHROME C1"/>
    <property type="match status" value="1"/>
</dbReference>
<dbReference type="PhylomeDB" id="Q2RXH8"/>
<dbReference type="Gene3D" id="1.20.5.100">
    <property type="entry name" value="Cytochrome c1, transmembrane anchor, C-terminal"/>
    <property type="match status" value="1"/>
</dbReference>
<feature type="binding site" description="covalent" evidence="9">
    <location>
        <position position="64"/>
    </location>
    <ligand>
        <name>heme c</name>
        <dbReference type="ChEBI" id="CHEBI:61717"/>
    </ligand>
</feature>
<dbReference type="InterPro" id="IPR036909">
    <property type="entry name" value="Cyt_c-like_dom_sf"/>
</dbReference>
<dbReference type="InterPro" id="IPR002326">
    <property type="entry name" value="Cyt_c1"/>
</dbReference>
<dbReference type="KEGG" id="rru:Rru_A0362"/>
<evidence type="ECO:0000256" key="10">
    <source>
        <dbReference type="SAM" id="Phobius"/>
    </source>
</evidence>
<organism evidence="13 14">
    <name type="scientific">Rhodospirillum rubrum (strain ATCC 11170 / ATH 1.1.1 / DSM 467 / LMG 4362 / NCIMB 8255 / S1)</name>
    <dbReference type="NCBI Taxonomy" id="269796"/>
    <lineage>
        <taxon>Bacteria</taxon>
        <taxon>Pseudomonadati</taxon>
        <taxon>Pseudomonadota</taxon>
        <taxon>Alphaproteobacteria</taxon>
        <taxon>Rhodospirillales</taxon>
        <taxon>Rhodospirillaceae</taxon>
        <taxon>Rhodospirillum</taxon>
    </lineage>
</organism>
<keyword evidence="6 10" id="KW-1133">Transmembrane helix</keyword>
<dbReference type="GO" id="GO:0016020">
    <property type="term" value="C:membrane"/>
    <property type="evidence" value="ECO:0007669"/>
    <property type="project" value="UniProtKB-SubCell"/>
</dbReference>
<dbReference type="RefSeq" id="WP_011388115.1">
    <property type="nucleotide sequence ID" value="NC_007643.1"/>
</dbReference>
<evidence type="ECO:0000256" key="8">
    <source>
        <dbReference type="ARBA" id="ARBA00023136"/>
    </source>
</evidence>
<feature type="chain" id="PRO_5004214677" description="Cytochrome c1" evidence="11">
    <location>
        <begin position="25"/>
        <end position="272"/>
    </location>
</feature>
<feature type="domain" description="Cytochrome c" evidence="12">
    <location>
        <begin position="48"/>
        <end position="234"/>
    </location>
</feature>
<dbReference type="GO" id="GO:0009055">
    <property type="term" value="F:electron transfer activity"/>
    <property type="evidence" value="ECO:0007669"/>
    <property type="project" value="InterPro"/>
</dbReference>
<proteinExistence type="predicted"/>
<evidence type="ECO:0000256" key="6">
    <source>
        <dbReference type="ARBA" id="ARBA00022989"/>
    </source>
</evidence>
<evidence type="ECO:0000313" key="14">
    <source>
        <dbReference type="Proteomes" id="UP000001929"/>
    </source>
</evidence>
<dbReference type="eggNOG" id="COG2857">
    <property type="taxonomic scope" value="Bacteria"/>
</dbReference>
<dbReference type="Proteomes" id="UP000001929">
    <property type="component" value="Chromosome"/>
</dbReference>
<reference evidence="13 14" key="1">
    <citation type="journal article" date="2011" name="Stand. Genomic Sci.">
        <title>Complete genome sequence of Rhodospirillum rubrum type strain (S1).</title>
        <authorList>
            <person name="Munk A.C."/>
            <person name="Copeland A."/>
            <person name="Lucas S."/>
            <person name="Lapidus A."/>
            <person name="Del Rio T.G."/>
            <person name="Barry K."/>
            <person name="Detter J.C."/>
            <person name="Hammon N."/>
            <person name="Israni S."/>
            <person name="Pitluck S."/>
            <person name="Brettin T."/>
            <person name="Bruce D."/>
            <person name="Han C."/>
            <person name="Tapia R."/>
            <person name="Gilna P."/>
            <person name="Schmutz J."/>
            <person name="Larimer F."/>
            <person name="Land M."/>
            <person name="Kyrpides N.C."/>
            <person name="Mavromatis K."/>
            <person name="Richardson P."/>
            <person name="Rohde M."/>
            <person name="Goker M."/>
            <person name="Klenk H.P."/>
            <person name="Zhang Y."/>
            <person name="Roberts G.P."/>
            <person name="Reslewic S."/>
            <person name="Schwartz D.C."/>
        </authorList>
    </citation>
    <scope>NUCLEOTIDE SEQUENCE [LARGE SCALE GENOMIC DNA]</scope>
    <source>
        <strain evidence="14">ATCC 11170 / ATH 1.1.1 / DSM 467 / LMG 4362 / NCIMB 8255 / S1</strain>
    </source>
</reference>
<protein>
    <recommendedName>
        <fullName evidence="2">Cytochrome c1</fullName>
    </recommendedName>
</protein>
<dbReference type="GO" id="GO:0046872">
    <property type="term" value="F:metal ion binding"/>
    <property type="evidence" value="ECO:0007669"/>
    <property type="project" value="UniProtKB-KW"/>
</dbReference>
<evidence type="ECO:0000259" key="12">
    <source>
        <dbReference type="PROSITE" id="PS51007"/>
    </source>
</evidence>
<dbReference type="SUPFAM" id="SSF46626">
    <property type="entry name" value="Cytochrome c"/>
    <property type="match status" value="1"/>
</dbReference>
<dbReference type="Pfam" id="PF02167">
    <property type="entry name" value="Cytochrom_C1"/>
    <property type="match status" value="1"/>
</dbReference>
<feature type="signal peptide" evidence="11">
    <location>
        <begin position="1"/>
        <end position="24"/>
    </location>
</feature>
<evidence type="ECO:0000256" key="9">
    <source>
        <dbReference type="PIRSR" id="PIRSR602326-1"/>
    </source>
</evidence>
<keyword evidence="11" id="KW-0732">Signal</keyword>
<accession>Q2RXH8</accession>
<comment type="subcellular location">
    <subcellularLocation>
        <location evidence="1">Membrane</location>
    </subcellularLocation>
</comment>
<keyword evidence="7 9" id="KW-0408">Iron</keyword>
<keyword evidence="14" id="KW-1185">Reference proteome</keyword>
<feature type="binding site" description="covalent" evidence="9">
    <location>
        <position position="61"/>
    </location>
    <ligand>
        <name>heme c</name>
        <dbReference type="ChEBI" id="CHEBI:61717"/>
    </ligand>
</feature>
<evidence type="ECO:0000256" key="1">
    <source>
        <dbReference type="ARBA" id="ARBA00004370"/>
    </source>
</evidence>
<evidence type="ECO:0000256" key="5">
    <source>
        <dbReference type="ARBA" id="ARBA00022723"/>
    </source>
</evidence>
<dbReference type="EnsemblBacteria" id="ABC21167">
    <property type="protein sequence ID" value="ABC21167"/>
    <property type="gene ID" value="Rru_A0362"/>
</dbReference>
<dbReference type="GO" id="GO:0020037">
    <property type="term" value="F:heme binding"/>
    <property type="evidence" value="ECO:0007669"/>
    <property type="project" value="InterPro"/>
</dbReference>
<keyword evidence="8 10" id="KW-0472">Membrane</keyword>